<reference evidence="1 2" key="1">
    <citation type="journal article" date="2017" name="Int. J. Syst. Evol. Microbiol.">
        <title>Jeotgalibaca porci sp. nov. and Jeotgalibaca arthritidis sp. nov., isolated from pigs, and emended description of the genus Jeotgalibaca.</title>
        <authorList>
            <person name="Zamora L."/>
            <person name="Perez-Sancho M."/>
            <person name="Dominguez L."/>
            <person name="Fernandez-Garayzabal J.F."/>
            <person name="Vela A.I."/>
        </authorList>
    </citation>
    <scope>NUCLEOTIDE SEQUENCE [LARGE SCALE GENOMIC DNA]</scope>
    <source>
        <strain evidence="1 2">CCUG 69148</strain>
    </source>
</reference>
<name>A0A6G7WIT1_9LACT</name>
<dbReference type="KEGG" id="jpo:G7058_09135"/>
<keyword evidence="2" id="KW-1185">Reference proteome</keyword>
<accession>A0A6G7WIT1</accession>
<dbReference type="Proteomes" id="UP000501830">
    <property type="component" value="Chromosome"/>
</dbReference>
<protein>
    <submittedName>
        <fullName evidence="1">Uncharacterized protein</fullName>
    </submittedName>
</protein>
<gene>
    <name evidence="1" type="ORF">G7058_09135</name>
</gene>
<dbReference type="GeneID" id="94553446"/>
<evidence type="ECO:0000313" key="2">
    <source>
        <dbReference type="Proteomes" id="UP000501830"/>
    </source>
</evidence>
<organism evidence="1 2">
    <name type="scientific">Jeotgalibaca porci</name>
    <dbReference type="NCBI Taxonomy" id="1868793"/>
    <lineage>
        <taxon>Bacteria</taxon>
        <taxon>Bacillati</taxon>
        <taxon>Bacillota</taxon>
        <taxon>Bacilli</taxon>
        <taxon>Lactobacillales</taxon>
        <taxon>Carnobacteriaceae</taxon>
        <taxon>Jeotgalibaca</taxon>
    </lineage>
</organism>
<dbReference type="RefSeq" id="WP_166063248.1">
    <property type="nucleotide sequence ID" value="NZ_CP049889.1"/>
</dbReference>
<sequence length="82" mass="9489">MDLEKLLQEFEKFKSENTDHALDIVVEQVKDLDDIFGEMYIMAYDEEGNVVNDTLLLTIEDPAKEDMKQLRGIADALRARLK</sequence>
<evidence type="ECO:0000313" key="1">
    <source>
        <dbReference type="EMBL" id="QIK52184.1"/>
    </source>
</evidence>
<proteinExistence type="predicted"/>
<dbReference type="AlphaFoldDB" id="A0A6G7WIT1"/>
<dbReference type="EMBL" id="CP049889">
    <property type="protein sequence ID" value="QIK52184.1"/>
    <property type="molecule type" value="Genomic_DNA"/>
</dbReference>